<dbReference type="PROSITE" id="PS51257">
    <property type="entry name" value="PROKAR_LIPOPROTEIN"/>
    <property type="match status" value="1"/>
</dbReference>
<dbReference type="RefSeq" id="WP_190992639.1">
    <property type="nucleotide sequence ID" value="NZ_JACOIK010000001.1"/>
</dbReference>
<evidence type="ECO:0008006" key="3">
    <source>
        <dbReference type="Google" id="ProtNLM"/>
    </source>
</evidence>
<keyword evidence="2" id="KW-1185">Reference proteome</keyword>
<comment type="caution">
    <text evidence="1">The sequence shown here is derived from an EMBL/GenBank/DDBJ whole genome shotgun (WGS) entry which is preliminary data.</text>
</comment>
<evidence type="ECO:0000313" key="2">
    <source>
        <dbReference type="Proteomes" id="UP000602759"/>
    </source>
</evidence>
<organism evidence="1 2">
    <name type="scientific">Sphingobacterium micropteri</name>
    <dbReference type="NCBI Taxonomy" id="2763501"/>
    <lineage>
        <taxon>Bacteria</taxon>
        <taxon>Pseudomonadati</taxon>
        <taxon>Bacteroidota</taxon>
        <taxon>Sphingobacteriia</taxon>
        <taxon>Sphingobacteriales</taxon>
        <taxon>Sphingobacteriaceae</taxon>
        <taxon>Sphingobacterium</taxon>
    </lineage>
</organism>
<reference evidence="1 2" key="1">
    <citation type="submission" date="2020-08" db="EMBL/GenBank/DDBJ databases">
        <title>Sphingobacterium sp. DN00404 isolated from aquaculture water.</title>
        <authorList>
            <person name="Zhang M."/>
        </authorList>
    </citation>
    <scope>NUCLEOTIDE SEQUENCE [LARGE SCALE GENOMIC DNA]</scope>
    <source>
        <strain evidence="1 2">DN00404</strain>
    </source>
</reference>
<gene>
    <name evidence="1" type="ORF">H8B06_02265</name>
</gene>
<protein>
    <recommendedName>
        <fullName evidence="3">Lipoprotein</fullName>
    </recommendedName>
</protein>
<name>A0ABR7YJY7_9SPHI</name>
<sequence>MRWLVYIIMVAVLTACTSTRSLSRKFSEKPEVIGEQFAGSSYANTPIDTTGRYGRVSLWRKLAPYRSVKDSLPEIAANAHIRLSLEDNKTLKVTASENQQAVAIFEIPVRRRGEYLILENKTRIIPIPFIYFSVKENKTILVLLKNNRIGIYDYDDESLWILFFGASNTAAAIYEYEPITP</sequence>
<accession>A0ABR7YJY7</accession>
<dbReference type="EMBL" id="JACOIK010000001">
    <property type="protein sequence ID" value="MBD1431636.1"/>
    <property type="molecule type" value="Genomic_DNA"/>
</dbReference>
<dbReference type="Proteomes" id="UP000602759">
    <property type="component" value="Unassembled WGS sequence"/>
</dbReference>
<proteinExistence type="predicted"/>
<evidence type="ECO:0000313" key="1">
    <source>
        <dbReference type="EMBL" id="MBD1431636.1"/>
    </source>
</evidence>